<keyword evidence="2" id="KW-0472">Membrane</keyword>
<dbReference type="AlphaFoldDB" id="A0A9Q4MFM8"/>
<evidence type="ECO:0000313" key="3">
    <source>
        <dbReference type="EMBL" id="MDC6408525.1"/>
    </source>
</evidence>
<feature type="coiled-coil region" evidence="1">
    <location>
        <begin position="13"/>
        <end position="68"/>
    </location>
</feature>
<feature type="transmembrane region" description="Helical" evidence="2">
    <location>
        <begin position="78"/>
        <end position="99"/>
    </location>
</feature>
<keyword evidence="2" id="KW-1133">Transmembrane helix</keyword>
<keyword evidence="2" id="KW-0812">Transmembrane</keyword>
<evidence type="ECO:0000256" key="1">
    <source>
        <dbReference type="SAM" id="Coils"/>
    </source>
</evidence>
<evidence type="ECO:0000313" key="5">
    <source>
        <dbReference type="Proteomes" id="UP000474061"/>
    </source>
</evidence>
<dbReference type="RefSeq" id="WP_038230212.1">
    <property type="nucleotide sequence ID" value="NZ_CP052853.1"/>
</dbReference>
<dbReference type="Proteomes" id="UP001220702">
    <property type="component" value="Unassembled WGS sequence"/>
</dbReference>
<organism evidence="4 5">
    <name type="scientific">Xylella fastidiosa subsp. multiplex</name>
    <dbReference type="NCBI Taxonomy" id="644357"/>
    <lineage>
        <taxon>Bacteria</taxon>
        <taxon>Pseudomonadati</taxon>
        <taxon>Pseudomonadota</taxon>
        <taxon>Gammaproteobacteria</taxon>
        <taxon>Lysobacterales</taxon>
        <taxon>Lysobacteraceae</taxon>
        <taxon>Xylella</taxon>
    </lineage>
</organism>
<gene>
    <name evidence="4" type="ORF">FG476_01535</name>
    <name evidence="3" type="ORF">LOK82_07740</name>
</gene>
<reference evidence="4" key="1">
    <citation type="submission" date="2019-05" db="EMBL/GenBank/DDBJ databases">
        <authorList>
            <person name="Castillo A."/>
            <person name="Giampetruzzi A."/>
            <person name="Landa B."/>
            <person name="Saponari M."/>
            <person name="Almeida R.P.P."/>
            <person name="Moralejo E."/>
            <person name="Marco-Noales E."/>
            <person name="Velasco-Amo M.P."/>
            <person name="Roman-Ecija M."/>
            <person name="Navarro I."/>
            <person name="Monterde A."/>
            <person name="Barbe S."/>
        </authorList>
    </citation>
    <scope>NUCLEOTIDE SEQUENCE</scope>
    <source>
        <strain evidence="4">XYL1981</strain>
    </source>
</reference>
<reference evidence="3" key="4">
    <citation type="journal article" date="2023" name="Commun. Biol.">
        <title>Suspicions of two bridgehead invasions of Xylella fastidiosa subsp. multiplex in France.</title>
        <authorList>
            <person name="Dupas E."/>
            <person name="Durand K."/>
            <person name="Rieux A."/>
            <person name="Briand M."/>
            <person name="Pruvost O."/>
            <person name="Cunty A."/>
            <person name="Denance N."/>
            <person name="Donnadieu C."/>
            <person name="Legendre B."/>
            <person name="Lopez-Roques C."/>
            <person name="Cesbron S."/>
            <person name="Ravigne V."/>
            <person name="Jacques M.A."/>
        </authorList>
    </citation>
    <scope>NUCLEOTIDE SEQUENCE</scope>
    <source>
        <strain evidence="3">CFBP8070</strain>
    </source>
</reference>
<evidence type="ECO:0000313" key="4">
    <source>
        <dbReference type="EMBL" id="MRU22823.1"/>
    </source>
</evidence>
<proteinExistence type="predicted"/>
<dbReference type="EMBL" id="VDCJ01000297">
    <property type="protein sequence ID" value="MRU22823.1"/>
    <property type="molecule type" value="Genomic_DNA"/>
</dbReference>
<dbReference type="Proteomes" id="UP000474061">
    <property type="component" value="Unassembled WGS sequence"/>
</dbReference>
<reference evidence="4" key="2">
    <citation type="journal article" date="2020" name="Appl. Environ. Microbiol.">
        <title>Multiple intercontinental introductions associated with the emergence of a plant pathogen in Europe.</title>
        <authorList>
            <person name="Landa B.B."/>
            <person name="Castillo A.I."/>
            <person name="Giampetruzzi A."/>
            <person name="Kahn A."/>
            <person name="Roman-Ecija M."/>
            <person name="Velasco-Amo M.P."/>
            <person name="Navas-Cortes J.A."/>
            <person name="Marco-Noales E."/>
            <person name="Barbe S."/>
            <person name="Moralejo E."/>
            <person name="Coletta-Filho H.D."/>
            <person name="Saldarelli P."/>
            <person name="Saponari M."/>
            <person name="Almeida R.P.P."/>
        </authorList>
    </citation>
    <scope>NUCLEOTIDE SEQUENCE</scope>
    <source>
        <strain evidence="4">XYL1981</strain>
    </source>
</reference>
<protein>
    <submittedName>
        <fullName evidence="4">Uncharacterized protein</fullName>
    </submittedName>
</protein>
<dbReference type="EMBL" id="JAJKGN010000001">
    <property type="protein sequence ID" value="MDC6408525.1"/>
    <property type="molecule type" value="Genomic_DNA"/>
</dbReference>
<comment type="caution">
    <text evidence="4">The sequence shown here is derived from an EMBL/GenBank/DDBJ whole genome shotgun (WGS) entry which is preliminary data.</text>
</comment>
<keyword evidence="1" id="KW-0175">Coiled coil</keyword>
<evidence type="ECO:0000256" key="2">
    <source>
        <dbReference type="SAM" id="Phobius"/>
    </source>
</evidence>
<sequence>MTMTQKEDNAEIIDEQRIQIAKLISETAKIQAEIHEVTTHTQEMNAHINEMNARTQEMNARTQKLMEETLKVSKESKWYPVVVASGLMAAGATAATLFIKLFH</sequence>
<accession>A0A9Q4MFM8</accession>
<name>A0A9Q4MFM8_XYLFS</name>
<reference evidence="3" key="3">
    <citation type="submission" date="2021-11" db="EMBL/GenBank/DDBJ databases">
        <authorList>
            <person name="Denance N."/>
            <person name="Briand M."/>
            <person name="Dupas E."/>
            <person name="Durand K."/>
            <person name="Legendre B."/>
            <person name="Cunty A."/>
            <person name="Donnadieu C."/>
            <person name="Lopez Roques C."/>
            <person name="Cesbron S."/>
            <person name="Jacques M.A."/>
        </authorList>
    </citation>
    <scope>NUCLEOTIDE SEQUENCE</scope>
    <source>
        <strain evidence="3">CFBP8070</strain>
    </source>
</reference>